<reference evidence="2" key="2">
    <citation type="submission" date="2015-01" db="EMBL/GenBank/DDBJ databases">
        <title>Evolutionary Origins and Diversification of the Mycorrhizal Mutualists.</title>
        <authorList>
            <consortium name="DOE Joint Genome Institute"/>
            <consortium name="Mycorrhizal Genomics Consortium"/>
            <person name="Kohler A."/>
            <person name="Kuo A."/>
            <person name="Nagy L.G."/>
            <person name="Floudas D."/>
            <person name="Copeland A."/>
            <person name="Barry K.W."/>
            <person name="Cichocki N."/>
            <person name="Veneault-Fourrey C."/>
            <person name="LaButti K."/>
            <person name="Lindquist E.A."/>
            <person name="Lipzen A."/>
            <person name="Lundell T."/>
            <person name="Morin E."/>
            <person name="Murat C."/>
            <person name="Riley R."/>
            <person name="Ohm R."/>
            <person name="Sun H."/>
            <person name="Tunlid A."/>
            <person name="Henrissat B."/>
            <person name="Grigoriev I.V."/>
            <person name="Hibbett D.S."/>
            <person name="Martin F."/>
        </authorList>
    </citation>
    <scope>NUCLEOTIDE SEQUENCE [LARGE SCALE GENOMIC DNA]</scope>
    <source>
        <strain evidence="2">UH-Slu-Lm8-n1</strain>
    </source>
</reference>
<sequence>MACNSGKAAVASLDAVSPPGDTAATGPAPLTCLVIDQSSRPRGTCMASLDSLPLLCHSRRAKWHLFYEFVGKLCKEALLSSSL</sequence>
<evidence type="ECO:0000313" key="2">
    <source>
        <dbReference type="Proteomes" id="UP000054485"/>
    </source>
</evidence>
<dbReference type="InParanoid" id="A0A0D0AEZ3"/>
<accession>A0A0D0AEZ3</accession>
<name>A0A0D0AEZ3_9AGAM</name>
<reference evidence="1 2" key="1">
    <citation type="submission" date="2014-04" db="EMBL/GenBank/DDBJ databases">
        <authorList>
            <consortium name="DOE Joint Genome Institute"/>
            <person name="Kuo A."/>
            <person name="Ruytinx J."/>
            <person name="Rineau F."/>
            <person name="Colpaert J."/>
            <person name="Kohler A."/>
            <person name="Nagy L.G."/>
            <person name="Floudas D."/>
            <person name="Copeland A."/>
            <person name="Barry K.W."/>
            <person name="Cichocki N."/>
            <person name="Veneault-Fourrey C."/>
            <person name="LaButti K."/>
            <person name="Lindquist E.A."/>
            <person name="Lipzen A."/>
            <person name="Lundell T."/>
            <person name="Morin E."/>
            <person name="Murat C."/>
            <person name="Sun H."/>
            <person name="Tunlid A."/>
            <person name="Henrissat B."/>
            <person name="Grigoriev I.V."/>
            <person name="Hibbett D.S."/>
            <person name="Martin F."/>
            <person name="Nordberg H.P."/>
            <person name="Cantor M.N."/>
            <person name="Hua S.X."/>
        </authorList>
    </citation>
    <scope>NUCLEOTIDE SEQUENCE [LARGE SCALE GENOMIC DNA]</scope>
    <source>
        <strain evidence="1 2">UH-Slu-Lm8-n1</strain>
    </source>
</reference>
<dbReference type="HOGENOM" id="CLU_2544133_0_0_1"/>
<proteinExistence type="predicted"/>
<protein>
    <submittedName>
        <fullName evidence="1">Uncharacterized protein</fullName>
    </submittedName>
</protein>
<dbReference type="EMBL" id="KN835136">
    <property type="protein sequence ID" value="KIK48795.1"/>
    <property type="molecule type" value="Genomic_DNA"/>
</dbReference>
<gene>
    <name evidence="1" type="ORF">CY34DRAFT_797953</name>
</gene>
<dbReference type="Proteomes" id="UP000054485">
    <property type="component" value="Unassembled WGS sequence"/>
</dbReference>
<keyword evidence="2" id="KW-1185">Reference proteome</keyword>
<dbReference type="AlphaFoldDB" id="A0A0D0AEZ3"/>
<evidence type="ECO:0000313" key="1">
    <source>
        <dbReference type="EMBL" id="KIK48795.1"/>
    </source>
</evidence>
<organism evidence="1 2">
    <name type="scientific">Suillus luteus UH-Slu-Lm8-n1</name>
    <dbReference type="NCBI Taxonomy" id="930992"/>
    <lineage>
        <taxon>Eukaryota</taxon>
        <taxon>Fungi</taxon>
        <taxon>Dikarya</taxon>
        <taxon>Basidiomycota</taxon>
        <taxon>Agaricomycotina</taxon>
        <taxon>Agaricomycetes</taxon>
        <taxon>Agaricomycetidae</taxon>
        <taxon>Boletales</taxon>
        <taxon>Suillineae</taxon>
        <taxon>Suillaceae</taxon>
        <taxon>Suillus</taxon>
    </lineage>
</organism>